<protein>
    <submittedName>
        <fullName evidence="3">Fam-a protein</fullName>
    </submittedName>
</protein>
<name>A0A1C6WGQ2_PLABE</name>
<dbReference type="Proteomes" id="UP000220214">
    <property type="component" value="Unassembled WGS sequence"/>
</dbReference>
<dbReference type="AlphaFoldDB" id="A0A1C6WGQ2"/>
<dbReference type="EMBL" id="FMIE01000239">
    <property type="protein sequence ID" value="SCL86883.1"/>
    <property type="molecule type" value="Genomic_DNA"/>
</dbReference>
<dbReference type="SUPFAM" id="SSF55961">
    <property type="entry name" value="Bet v1-like"/>
    <property type="match status" value="1"/>
</dbReference>
<keyword evidence="1" id="KW-0732">Signal</keyword>
<organism evidence="3">
    <name type="scientific">Plasmodium berghei</name>
    <dbReference type="NCBI Taxonomy" id="5821"/>
    <lineage>
        <taxon>Eukaryota</taxon>
        <taxon>Sar</taxon>
        <taxon>Alveolata</taxon>
        <taxon>Apicomplexa</taxon>
        <taxon>Aconoidasida</taxon>
        <taxon>Haemosporida</taxon>
        <taxon>Plasmodiidae</taxon>
        <taxon>Plasmodium</taxon>
        <taxon>Plasmodium (Vinckeia)</taxon>
    </lineage>
</organism>
<evidence type="ECO:0000313" key="4">
    <source>
        <dbReference type="Proteomes" id="UP000220214"/>
    </source>
</evidence>
<dbReference type="Proteomes" id="UP000516480">
    <property type="component" value="Unassembled WGS sequence"/>
</dbReference>
<reference evidence="3" key="1">
    <citation type="submission" date="2016-08" db="EMBL/GenBank/DDBJ databases">
        <authorList>
            <consortium name="Pathogen Informatics"/>
        </authorList>
    </citation>
    <scope>NUCLEOTIDE SEQUENCE</scope>
    <source>
        <strain evidence="3">NK65 ny</strain>
        <strain evidence="2 4">NK65e</strain>
    </source>
</reference>
<gene>
    <name evidence="2" type="ORF">PBNK65E_000517900</name>
    <name evidence="3" type="ORF">PBNK65NY_000513100</name>
</gene>
<evidence type="ECO:0000313" key="3">
    <source>
        <dbReference type="EMBL" id="SCL86883.1"/>
    </source>
</evidence>
<evidence type="ECO:0000313" key="2">
    <source>
        <dbReference type="EMBL" id="SBW38343.1"/>
    </source>
</evidence>
<feature type="signal peptide" evidence="1">
    <location>
        <begin position="1"/>
        <end position="25"/>
    </location>
</feature>
<evidence type="ECO:0000256" key="1">
    <source>
        <dbReference type="SAM" id="SignalP"/>
    </source>
</evidence>
<accession>A0A1C6WGQ2</accession>
<dbReference type="InterPro" id="IPR006486">
    <property type="entry name" value="PYST_A"/>
</dbReference>
<dbReference type="VEuPathDB" id="PlasmoDB:PBANKA_1246161"/>
<dbReference type="EMBL" id="FLVA01000252">
    <property type="protein sequence ID" value="SBW38343.1"/>
    <property type="molecule type" value="Genomic_DNA"/>
</dbReference>
<sequence>MNKFYIQIVLFFLTISLYVNNKTLATEPSPGRSTTPESTYHYLTPEELYEKNKHLLCTDPEETIKAGDVMNEAVKHLEHHAANIDDYRVYERDSNSSLFLFKKKHQSDPDIKKMHYIARKCYEYNEIINMSWDPDYANFLNTGSFKIVRVYNPNLVMVQQRYEDSSMNCQKYFYALAAYVEISKDKTIIVRVSADINDHNPSNEKYKNEIVKSASLFKTEIDSEDDIRKGELKKMFVNIAGYLIENKGDCVNITYVESINRHCTI</sequence>
<proteinExistence type="predicted"/>
<dbReference type="NCBIfam" id="TIGR01599">
    <property type="entry name" value="PYST-A"/>
    <property type="match status" value="1"/>
</dbReference>
<feature type="chain" id="PRO_5014058206" evidence="1">
    <location>
        <begin position="26"/>
        <end position="265"/>
    </location>
</feature>